<dbReference type="EMBL" id="VORX01000010">
    <property type="protein sequence ID" value="TXE05624.1"/>
    <property type="molecule type" value="Genomic_DNA"/>
</dbReference>
<keyword evidence="3" id="KW-1185">Reference proteome</keyword>
<accession>A0A5C7ACN4</accession>
<evidence type="ECO:0000259" key="1">
    <source>
        <dbReference type="Pfam" id="PF12680"/>
    </source>
</evidence>
<protein>
    <submittedName>
        <fullName evidence="2">Nuclear transport factor 2 family protein</fullName>
    </submittedName>
</protein>
<dbReference type="OrthoDB" id="1452256at2"/>
<dbReference type="SUPFAM" id="SSF54427">
    <property type="entry name" value="NTF2-like"/>
    <property type="match status" value="1"/>
</dbReference>
<dbReference type="InterPro" id="IPR037401">
    <property type="entry name" value="SnoaL-like"/>
</dbReference>
<dbReference type="Proteomes" id="UP000321734">
    <property type="component" value="Unassembled WGS sequence"/>
</dbReference>
<dbReference type="Gene3D" id="3.10.450.50">
    <property type="match status" value="1"/>
</dbReference>
<comment type="caution">
    <text evidence="2">The sequence shown here is derived from an EMBL/GenBank/DDBJ whole genome shotgun (WGS) entry which is preliminary data.</text>
</comment>
<evidence type="ECO:0000313" key="3">
    <source>
        <dbReference type="Proteomes" id="UP000321734"/>
    </source>
</evidence>
<gene>
    <name evidence="2" type="ORF">ES711_15065</name>
</gene>
<dbReference type="Pfam" id="PF12680">
    <property type="entry name" value="SnoaL_2"/>
    <property type="match status" value="1"/>
</dbReference>
<reference evidence="2 3" key="1">
    <citation type="submission" date="2019-08" db="EMBL/GenBank/DDBJ databases">
        <title>Genome sequence of Gelidibacter salicanalis IC162T.</title>
        <authorList>
            <person name="Bowman J.P."/>
        </authorList>
    </citation>
    <scope>NUCLEOTIDE SEQUENCE [LARGE SCALE GENOMIC DNA]</scope>
    <source>
        <strain evidence="2 3">IC162</strain>
    </source>
</reference>
<dbReference type="RefSeq" id="WP_146894140.1">
    <property type="nucleotide sequence ID" value="NZ_VORX01000010.1"/>
</dbReference>
<evidence type="ECO:0000313" key="2">
    <source>
        <dbReference type="EMBL" id="TXE05624.1"/>
    </source>
</evidence>
<feature type="domain" description="SnoaL-like" evidence="1">
    <location>
        <begin position="10"/>
        <end position="111"/>
    </location>
</feature>
<proteinExistence type="predicted"/>
<dbReference type="AlphaFoldDB" id="A0A5C7ACN4"/>
<organism evidence="2 3">
    <name type="scientific">Gelidibacter salicanalis</name>
    <dbReference type="NCBI Taxonomy" id="291193"/>
    <lineage>
        <taxon>Bacteria</taxon>
        <taxon>Pseudomonadati</taxon>
        <taxon>Bacteroidota</taxon>
        <taxon>Flavobacteriia</taxon>
        <taxon>Flavobacteriales</taxon>
        <taxon>Flavobacteriaceae</taxon>
        <taxon>Gelidibacter</taxon>
    </lineage>
</organism>
<dbReference type="InterPro" id="IPR032710">
    <property type="entry name" value="NTF2-like_dom_sf"/>
</dbReference>
<sequence length="135" mass="15753">MSAKEFVKSFYESNLANGIELAPKYFHKDCQLHWNSSTGYNVKDYEGIIQFFKHIQASYDSVRVQISHLLEDGDHVTTRYTMFVSTIEDPENEQALANFISIWELKDGQLYRGYEISQMVDDNIESYKSFSEIKV</sequence>
<name>A0A5C7ACN4_9FLAO</name>